<protein>
    <submittedName>
        <fullName evidence="1">SAM-dependent methyltransferase</fullName>
    </submittedName>
</protein>
<evidence type="ECO:0000313" key="1">
    <source>
        <dbReference type="EMBL" id="GAA2036020.1"/>
    </source>
</evidence>
<evidence type="ECO:0000313" key="2">
    <source>
        <dbReference type="Proteomes" id="UP001500751"/>
    </source>
</evidence>
<dbReference type="Pfam" id="PF04672">
    <property type="entry name" value="Methyltransf_19"/>
    <property type="match status" value="1"/>
</dbReference>
<dbReference type="InterPro" id="IPR029063">
    <property type="entry name" value="SAM-dependent_MTases_sf"/>
</dbReference>
<keyword evidence="1" id="KW-0808">Transferase</keyword>
<reference evidence="2" key="1">
    <citation type="journal article" date="2019" name="Int. J. Syst. Evol. Microbiol.">
        <title>The Global Catalogue of Microorganisms (GCM) 10K type strain sequencing project: providing services to taxonomists for standard genome sequencing and annotation.</title>
        <authorList>
            <consortium name="The Broad Institute Genomics Platform"/>
            <consortium name="The Broad Institute Genome Sequencing Center for Infectious Disease"/>
            <person name="Wu L."/>
            <person name="Ma J."/>
        </authorList>
    </citation>
    <scope>NUCLEOTIDE SEQUENCE [LARGE SCALE GENOMIC DNA]</scope>
    <source>
        <strain evidence="2">JCM 16014</strain>
    </source>
</reference>
<proteinExistence type="predicted"/>
<accession>A0ABP5FX89</accession>
<dbReference type="Gene3D" id="3.40.50.150">
    <property type="entry name" value="Vaccinia Virus protein VP39"/>
    <property type="match status" value="1"/>
</dbReference>
<dbReference type="EMBL" id="BAAAQN010000023">
    <property type="protein sequence ID" value="GAA2036020.1"/>
    <property type="molecule type" value="Genomic_DNA"/>
</dbReference>
<name>A0ABP5FX89_9ACTN</name>
<dbReference type="GO" id="GO:0008168">
    <property type="term" value="F:methyltransferase activity"/>
    <property type="evidence" value="ECO:0007669"/>
    <property type="project" value="UniProtKB-KW"/>
</dbReference>
<keyword evidence="1" id="KW-0489">Methyltransferase</keyword>
<sequence length="282" mass="31107">MAENDSARRGGTVPAGVDIERSSVARLYDWLLGGSHNFASDRELGRRLVRAEPNARQIVRENRDFLGRSVRYLLDQGIRQFLDLGSGIPTQENVHQIVQKVAPGARVVYVDNDPSAVAHSRHILAGNPDAAAVHADMRHSGEVMGHPTTRGLLDFSRPIGLLMVTVLHFVPDADEPHAMVARYRDAVVPGSYLAISHATHEAAPRAAADVEQLYRSTARASAHTRSHEEISGFFAGFELVEPGLVYIPLWHPEGDPHPNPEQMWFYAGVGRLDQRSRPVSRT</sequence>
<dbReference type="SUPFAM" id="SSF53335">
    <property type="entry name" value="S-adenosyl-L-methionine-dependent methyltransferases"/>
    <property type="match status" value="1"/>
</dbReference>
<dbReference type="PIRSF" id="PIRSF017393">
    <property type="entry name" value="MTase_SAV2177"/>
    <property type="match status" value="1"/>
</dbReference>
<dbReference type="Proteomes" id="UP001500751">
    <property type="component" value="Unassembled WGS sequence"/>
</dbReference>
<dbReference type="InterPro" id="IPR006764">
    <property type="entry name" value="SAM_dep_MeTrfase_SAV2177_type"/>
</dbReference>
<keyword evidence="2" id="KW-1185">Reference proteome</keyword>
<gene>
    <name evidence="1" type="ORF">GCM10009839_41030</name>
</gene>
<comment type="caution">
    <text evidence="1">The sequence shown here is derived from an EMBL/GenBank/DDBJ whole genome shotgun (WGS) entry which is preliminary data.</text>
</comment>
<dbReference type="GO" id="GO:0032259">
    <property type="term" value="P:methylation"/>
    <property type="evidence" value="ECO:0007669"/>
    <property type="project" value="UniProtKB-KW"/>
</dbReference>
<organism evidence="1 2">
    <name type="scientific">Catenulispora yoronensis</name>
    <dbReference type="NCBI Taxonomy" id="450799"/>
    <lineage>
        <taxon>Bacteria</taxon>
        <taxon>Bacillati</taxon>
        <taxon>Actinomycetota</taxon>
        <taxon>Actinomycetes</taxon>
        <taxon>Catenulisporales</taxon>
        <taxon>Catenulisporaceae</taxon>
        <taxon>Catenulispora</taxon>
    </lineage>
</organism>
<dbReference type="RefSeq" id="WP_344667245.1">
    <property type="nucleotide sequence ID" value="NZ_BAAAQN010000023.1"/>
</dbReference>